<evidence type="ECO:0000313" key="5">
    <source>
        <dbReference type="Proteomes" id="UP001162131"/>
    </source>
</evidence>
<dbReference type="PANTHER" id="PTHR46116:SF39">
    <property type="entry name" value="BACULOVIRAL IAP REPEAT-CONTAINING PROTEIN 6"/>
    <property type="match status" value="1"/>
</dbReference>
<gene>
    <name evidence="4" type="ORF">BSTOLATCC_MIC9415</name>
</gene>
<comment type="caution">
    <text evidence="4">The sequence shown here is derived from an EMBL/GenBank/DDBJ whole genome shotgun (WGS) entry which is preliminary data.</text>
</comment>
<dbReference type="GO" id="GO:0016740">
    <property type="term" value="F:transferase activity"/>
    <property type="evidence" value="ECO:0007669"/>
    <property type="project" value="UniProtKB-KW"/>
</dbReference>
<keyword evidence="2" id="KW-0833">Ubl conjugation pathway</keyword>
<evidence type="ECO:0000256" key="1">
    <source>
        <dbReference type="ARBA" id="ARBA00022679"/>
    </source>
</evidence>
<keyword evidence="5" id="KW-1185">Reference proteome</keyword>
<dbReference type="AlphaFoldDB" id="A0AAU9IK55"/>
<accession>A0AAU9IK55</accession>
<evidence type="ECO:0000256" key="2">
    <source>
        <dbReference type="ARBA" id="ARBA00022786"/>
    </source>
</evidence>
<name>A0AAU9IK55_9CILI</name>
<feature type="domain" description="UBC core" evidence="3">
    <location>
        <begin position="1"/>
        <end position="87"/>
    </location>
</feature>
<evidence type="ECO:0000313" key="4">
    <source>
        <dbReference type="EMBL" id="CAG9313602.1"/>
    </source>
</evidence>
<evidence type="ECO:0000259" key="3">
    <source>
        <dbReference type="PROSITE" id="PS50127"/>
    </source>
</evidence>
<protein>
    <recommendedName>
        <fullName evidence="3">UBC core domain-containing protein</fullName>
    </recommendedName>
</protein>
<dbReference type="Gene3D" id="3.10.110.10">
    <property type="entry name" value="Ubiquitin Conjugating Enzyme"/>
    <property type="match status" value="1"/>
</dbReference>
<reference evidence="4" key="1">
    <citation type="submission" date="2021-09" db="EMBL/GenBank/DDBJ databases">
        <authorList>
            <consortium name="AG Swart"/>
            <person name="Singh M."/>
            <person name="Singh A."/>
            <person name="Seah K."/>
            <person name="Emmerich C."/>
        </authorList>
    </citation>
    <scope>NUCLEOTIDE SEQUENCE</scope>
    <source>
        <strain evidence="4">ATCC30299</strain>
    </source>
</reference>
<sequence>MGQSGNPNLYHTWNVCLSIINTWDCEPEEMWKPSYSTLLQVFVSIQSLVMTQEVIQMEPCHEHYEIGSKANMEYSMIVEYANIKYAITGMIQNPPVEFADIVRKHFAIKKEKTLESFEKWLKKAENFEFTGCDPLIRGHNCVTADILEAYGPYSAFKEAIEECKVWLDTLQEI</sequence>
<dbReference type="InterPro" id="IPR000608">
    <property type="entry name" value="UBC"/>
</dbReference>
<dbReference type="EMBL" id="CAJZBQ010000011">
    <property type="protein sequence ID" value="CAG9313602.1"/>
    <property type="molecule type" value="Genomic_DNA"/>
</dbReference>
<keyword evidence="1" id="KW-0808">Transferase</keyword>
<organism evidence="4 5">
    <name type="scientific">Blepharisma stoltei</name>
    <dbReference type="NCBI Taxonomy" id="1481888"/>
    <lineage>
        <taxon>Eukaryota</taxon>
        <taxon>Sar</taxon>
        <taxon>Alveolata</taxon>
        <taxon>Ciliophora</taxon>
        <taxon>Postciliodesmatophora</taxon>
        <taxon>Heterotrichea</taxon>
        <taxon>Heterotrichida</taxon>
        <taxon>Blepharismidae</taxon>
        <taxon>Blepharisma</taxon>
    </lineage>
</organism>
<dbReference type="InterPro" id="IPR016135">
    <property type="entry name" value="UBQ-conjugating_enzyme/RWD"/>
</dbReference>
<proteinExistence type="predicted"/>
<dbReference type="Proteomes" id="UP001162131">
    <property type="component" value="Unassembled WGS sequence"/>
</dbReference>
<dbReference type="SUPFAM" id="SSF54495">
    <property type="entry name" value="UBC-like"/>
    <property type="match status" value="1"/>
</dbReference>
<dbReference type="PROSITE" id="PS50127">
    <property type="entry name" value="UBC_2"/>
    <property type="match status" value="1"/>
</dbReference>
<dbReference type="PANTHER" id="PTHR46116">
    <property type="entry name" value="(E3-INDEPENDENT) E2 UBIQUITIN-CONJUGATING ENZYME"/>
    <property type="match status" value="1"/>
</dbReference>